<evidence type="ECO:0000313" key="1">
    <source>
        <dbReference type="EMBL" id="EFO96055.1"/>
    </source>
</evidence>
<proteinExistence type="predicted"/>
<evidence type="ECO:0000313" key="2">
    <source>
        <dbReference type="Proteomes" id="UP000008281"/>
    </source>
</evidence>
<reference evidence="1" key="1">
    <citation type="submission" date="2007-07" db="EMBL/GenBank/DDBJ databases">
        <title>PCAP assembly of the Caenorhabditis remanei genome.</title>
        <authorList>
            <consortium name="The Caenorhabditis remanei Sequencing Consortium"/>
            <person name="Wilson R.K."/>
        </authorList>
    </citation>
    <scope>NUCLEOTIDE SEQUENCE [LARGE SCALE GENOMIC DNA]</scope>
    <source>
        <strain evidence="1">PB4641</strain>
    </source>
</reference>
<dbReference type="OrthoDB" id="5875288at2759"/>
<dbReference type="STRING" id="31234.E3NUP7"/>
<name>E3NUP7_CAERE</name>
<organism evidence="2">
    <name type="scientific">Caenorhabditis remanei</name>
    <name type="common">Caenorhabditis vulgaris</name>
    <dbReference type="NCBI Taxonomy" id="31234"/>
    <lineage>
        <taxon>Eukaryota</taxon>
        <taxon>Metazoa</taxon>
        <taxon>Ecdysozoa</taxon>
        <taxon>Nematoda</taxon>
        <taxon>Chromadorea</taxon>
        <taxon>Rhabditida</taxon>
        <taxon>Rhabditina</taxon>
        <taxon>Rhabditomorpha</taxon>
        <taxon>Rhabditoidea</taxon>
        <taxon>Rhabditidae</taxon>
        <taxon>Peloderinae</taxon>
        <taxon>Caenorhabditis</taxon>
    </lineage>
</organism>
<dbReference type="EMBL" id="DS270635">
    <property type="protein sequence ID" value="EFO96055.1"/>
    <property type="molecule type" value="Genomic_DNA"/>
</dbReference>
<gene>
    <name evidence="1" type="ORF">CRE_03584</name>
</gene>
<dbReference type="AlphaFoldDB" id="E3NUP7"/>
<dbReference type="InParanoid" id="E3NUP7"/>
<protein>
    <submittedName>
        <fullName evidence="1">Uncharacterized protein</fullName>
    </submittedName>
</protein>
<sequence length="259" mass="29664">MLEVGEIATPDGDRVITSLGDTANCKAATGECEIYDARIVWSSEKITKFCKYSKVETTEAFVTKTKIAIPSLQMALEIKQDQNETHTENCGLRMAVMTNNGFVISITNHKQSLSELIDSVENKKTRRKRSLQLKNRPSDLLIQRLYGPNATLSSYPMFSYDPITDPRILHEIRRYDIALSHIRYQWENFDLPDKQIAVLRAIREGEYRKQLIRELREDVGNLKNAVTIKQLEQPSHHFDGYLNEEFGAARALVGSEKRE</sequence>
<keyword evidence="2" id="KW-1185">Reference proteome</keyword>
<dbReference type="HOGENOM" id="CLU_1074569_0_0_1"/>
<dbReference type="Proteomes" id="UP000008281">
    <property type="component" value="Unassembled WGS sequence"/>
</dbReference>
<dbReference type="OMA" id="ATGECEI"/>
<accession>E3NUP7</accession>